<keyword evidence="8 10" id="KW-0811">Translocation</keyword>
<keyword evidence="13" id="KW-1185">Reference proteome</keyword>
<dbReference type="InterPro" id="IPR004692">
    <property type="entry name" value="SecG"/>
</dbReference>
<comment type="similarity">
    <text evidence="2 10">Belongs to the SecG family.</text>
</comment>
<dbReference type="GO" id="GO:0005886">
    <property type="term" value="C:plasma membrane"/>
    <property type="evidence" value="ECO:0007669"/>
    <property type="project" value="UniProtKB-SubCell"/>
</dbReference>
<keyword evidence="6 10" id="KW-0653">Protein transport</keyword>
<evidence type="ECO:0000256" key="6">
    <source>
        <dbReference type="ARBA" id="ARBA00022927"/>
    </source>
</evidence>
<sequence>MIAVAIGLIIVLAVMLVLVVLAQDSKSGAMSSNFGATQLMGVKRTGDILEKLTWGFMIAIMVISVGSHFLLGTGATSAETPRSANVQKAMEFSQPAPKQNAAPAAQGTQPAAATDSAQK</sequence>
<dbReference type="Proteomes" id="UP000199514">
    <property type="component" value="Unassembled WGS sequence"/>
</dbReference>
<dbReference type="NCBIfam" id="TIGR00810">
    <property type="entry name" value="secG"/>
    <property type="match status" value="1"/>
</dbReference>
<feature type="compositionally biased region" description="Low complexity" evidence="11">
    <location>
        <begin position="94"/>
        <end position="119"/>
    </location>
</feature>
<protein>
    <recommendedName>
        <fullName evidence="10">Protein-export membrane protein SecG</fullName>
    </recommendedName>
</protein>
<evidence type="ECO:0000256" key="4">
    <source>
        <dbReference type="ARBA" id="ARBA00022475"/>
    </source>
</evidence>
<evidence type="ECO:0000256" key="3">
    <source>
        <dbReference type="ARBA" id="ARBA00022448"/>
    </source>
</evidence>
<feature type="region of interest" description="Disordered" evidence="11">
    <location>
        <begin position="82"/>
        <end position="119"/>
    </location>
</feature>
<evidence type="ECO:0000256" key="1">
    <source>
        <dbReference type="ARBA" id="ARBA00004651"/>
    </source>
</evidence>
<dbReference type="GO" id="GO:0009306">
    <property type="term" value="P:protein secretion"/>
    <property type="evidence" value="ECO:0007669"/>
    <property type="project" value="UniProtKB-UniRule"/>
</dbReference>
<evidence type="ECO:0000256" key="5">
    <source>
        <dbReference type="ARBA" id="ARBA00022692"/>
    </source>
</evidence>
<evidence type="ECO:0000256" key="9">
    <source>
        <dbReference type="ARBA" id="ARBA00023136"/>
    </source>
</evidence>
<dbReference type="Pfam" id="PF03840">
    <property type="entry name" value="SecG"/>
    <property type="match status" value="1"/>
</dbReference>
<comment type="subcellular location">
    <subcellularLocation>
        <location evidence="1 10">Cell membrane</location>
        <topology evidence="1 10">Multi-pass membrane protein</topology>
    </subcellularLocation>
</comment>
<keyword evidence="7 10" id="KW-1133">Transmembrane helix</keyword>
<evidence type="ECO:0000256" key="11">
    <source>
        <dbReference type="SAM" id="MobiDB-lite"/>
    </source>
</evidence>
<dbReference type="AlphaFoldDB" id="A0A1I1K0K5"/>
<name>A0A1I1K0K5_9BACT</name>
<evidence type="ECO:0000313" key="13">
    <source>
        <dbReference type="Proteomes" id="UP000199514"/>
    </source>
</evidence>
<gene>
    <name evidence="12" type="ORF">SAMN05421780_106188</name>
</gene>
<keyword evidence="4 10" id="KW-1003">Cell membrane</keyword>
<feature type="transmembrane region" description="Helical" evidence="10">
    <location>
        <begin position="52"/>
        <end position="72"/>
    </location>
</feature>
<keyword evidence="3 10" id="KW-0813">Transport</keyword>
<dbReference type="PANTHER" id="PTHR34182:SF1">
    <property type="entry name" value="PROTEIN-EXPORT MEMBRANE PROTEIN SECG"/>
    <property type="match status" value="1"/>
</dbReference>
<evidence type="ECO:0000256" key="10">
    <source>
        <dbReference type="RuleBase" id="RU365087"/>
    </source>
</evidence>
<evidence type="ECO:0000256" key="7">
    <source>
        <dbReference type="ARBA" id="ARBA00022989"/>
    </source>
</evidence>
<dbReference type="STRING" id="927664.SAMN05421780_106188"/>
<dbReference type="GO" id="GO:0065002">
    <property type="term" value="P:intracellular protein transmembrane transport"/>
    <property type="evidence" value="ECO:0007669"/>
    <property type="project" value="TreeGrafter"/>
</dbReference>
<organism evidence="12 13">
    <name type="scientific">Flexibacter flexilis DSM 6793</name>
    <dbReference type="NCBI Taxonomy" id="927664"/>
    <lineage>
        <taxon>Bacteria</taxon>
        <taxon>Pseudomonadati</taxon>
        <taxon>Bacteroidota</taxon>
        <taxon>Cytophagia</taxon>
        <taxon>Cytophagales</taxon>
        <taxon>Flexibacteraceae</taxon>
        <taxon>Flexibacter</taxon>
    </lineage>
</organism>
<accession>A0A1I1K0K5</accession>
<comment type="function">
    <text evidence="10">Involved in protein export. Participates in an early event of protein translocation.</text>
</comment>
<dbReference type="OrthoDB" id="1122493at2"/>
<evidence type="ECO:0000313" key="12">
    <source>
        <dbReference type="EMBL" id="SFC54041.1"/>
    </source>
</evidence>
<dbReference type="RefSeq" id="WP_091512645.1">
    <property type="nucleotide sequence ID" value="NZ_FOLE01000006.1"/>
</dbReference>
<dbReference type="EMBL" id="FOLE01000006">
    <property type="protein sequence ID" value="SFC54041.1"/>
    <property type="molecule type" value="Genomic_DNA"/>
</dbReference>
<dbReference type="GO" id="GO:0043952">
    <property type="term" value="P:protein transport by the Sec complex"/>
    <property type="evidence" value="ECO:0007669"/>
    <property type="project" value="TreeGrafter"/>
</dbReference>
<dbReference type="PANTHER" id="PTHR34182">
    <property type="entry name" value="PROTEIN-EXPORT MEMBRANE PROTEIN SECG"/>
    <property type="match status" value="1"/>
</dbReference>
<evidence type="ECO:0000256" key="2">
    <source>
        <dbReference type="ARBA" id="ARBA00008445"/>
    </source>
</evidence>
<keyword evidence="5 10" id="KW-0812">Transmembrane</keyword>
<comment type="caution">
    <text evidence="10">Lacks conserved residue(s) required for the propagation of feature annotation.</text>
</comment>
<keyword evidence="9 10" id="KW-0472">Membrane</keyword>
<proteinExistence type="inferred from homology"/>
<reference evidence="12 13" key="1">
    <citation type="submission" date="2016-10" db="EMBL/GenBank/DDBJ databases">
        <authorList>
            <person name="de Groot N.N."/>
        </authorList>
    </citation>
    <scope>NUCLEOTIDE SEQUENCE [LARGE SCALE GENOMIC DNA]</scope>
    <source>
        <strain evidence="12 13">DSM 6793</strain>
    </source>
</reference>
<evidence type="ECO:0000256" key="8">
    <source>
        <dbReference type="ARBA" id="ARBA00023010"/>
    </source>
</evidence>
<dbReference type="GO" id="GO:0015450">
    <property type="term" value="F:protein-transporting ATPase activity"/>
    <property type="evidence" value="ECO:0007669"/>
    <property type="project" value="UniProtKB-UniRule"/>
</dbReference>